<reference evidence="5" key="1">
    <citation type="submission" date="2021-01" db="EMBL/GenBank/DDBJ databases">
        <authorList>
            <consortium name="Genoscope - CEA"/>
            <person name="William W."/>
        </authorList>
    </citation>
    <scope>NUCLEOTIDE SEQUENCE</scope>
</reference>
<comment type="caution">
    <text evidence="5">The sequence shown here is derived from an EMBL/GenBank/DDBJ whole genome shotgun (WGS) entry which is preliminary data.</text>
</comment>
<dbReference type="Proteomes" id="UP000689195">
    <property type="component" value="Unassembled WGS sequence"/>
</dbReference>
<dbReference type="InterPro" id="IPR013126">
    <property type="entry name" value="Hsp_70_fam"/>
</dbReference>
<dbReference type="EMBL" id="CAJJDO010000106">
    <property type="protein sequence ID" value="CAD8194356.1"/>
    <property type="molecule type" value="Genomic_DNA"/>
</dbReference>
<dbReference type="PROSITE" id="PS01036">
    <property type="entry name" value="HSP70_3"/>
    <property type="match status" value="1"/>
</dbReference>
<protein>
    <recommendedName>
        <fullName evidence="7">Heat shock protein 70</fullName>
    </recommendedName>
</protein>
<dbReference type="GO" id="GO:0140662">
    <property type="term" value="F:ATP-dependent protein folding chaperone"/>
    <property type="evidence" value="ECO:0007669"/>
    <property type="project" value="InterPro"/>
</dbReference>
<dbReference type="Pfam" id="PF00012">
    <property type="entry name" value="HSP70"/>
    <property type="match status" value="1"/>
</dbReference>
<sequence length="608" mass="70231">MKYQQEIAIGIDLGMTYSRVGVMINDQFQLIANEYGNKFTPSYVAFTDNERLIGEAALNQQTKNPTNTIFNVIRLIGRKFSDKIVQEEIQKLPYTVEAGLYDRPMIVVQFKQQTLRLHPEEVCSMILCKMKTIAENHLGIKINQAVITTSCNLNFCSKRAIEDAGLISGLKILRIIIGSTAAHFTYGMSLLNENLRTILIFNLGGGSITVSVSDIEFSIIDIKSTSGDRNLGGEEFDNLLVNYCCNKFQEQYGIDLRYNQRAMRRLKIQCQKAKETLSTINQTTIEVEFITQEHDLIIQITRQTFEMLCLHLFQQCISHVEQVLKEACLSKASLNQVILVGGSSRIPKIQELLKEYFNGKQLYHSIDKDEASVYGAAFMGALLKAQSQKCKKWLLLDTIPYGLGIGINGYYQYYMIKKNIHIPCKESQTIKLSKENINNQLKILLYEGEISNQIENYRKIGYFDIDIYNKDQQGEIIITFLIDANNQLVISTQDTDSKQNNNIVVQFEQYTLLDEEIQRLIEESEQQRNSEDIVKQKNEAKNKFESLIYHYKRIIMDEINRQEKWLESHQDEDPKIYIQKIEDLELKFQHQVELINHIDSKNQKDTYN</sequence>
<dbReference type="GO" id="GO:0005524">
    <property type="term" value="F:ATP binding"/>
    <property type="evidence" value="ECO:0007669"/>
    <property type="project" value="UniProtKB-KW"/>
</dbReference>
<dbReference type="CDD" id="cd24028">
    <property type="entry name" value="ASKHA_NBD_HSP70_HSPA1-like"/>
    <property type="match status" value="1"/>
</dbReference>
<comment type="similarity">
    <text evidence="1 4">Belongs to the heat shock protein 70 family.</text>
</comment>
<name>A0A8S1X6Q0_9CILI</name>
<evidence type="ECO:0000256" key="2">
    <source>
        <dbReference type="ARBA" id="ARBA00022741"/>
    </source>
</evidence>
<dbReference type="InterPro" id="IPR018181">
    <property type="entry name" value="Heat_shock_70_CS"/>
</dbReference>
<dbReference type="FunFam" id="3.90.640.10:FF:000010">
    <property type="entry name" value="heat shock 70 kDa protein 14"/>
    <property type="match status" value="1"/>
</dbReference>
<evidence type="ECO:0000313" key="6">
    <source>
        <dbReference type="Proteomes" id="UP000689195"/>
    </source>
</evidence>
<evidence type="ECO:0000256" key="3">
    <source>
        <dbReference type="ARBA" id="ARBA00022840"/>
    </source>
</evidence>
<proteinExistence type="inferred from homology"/>
<keyword evidence="2 4" id="KW-0547">Nucleotide-binding</keyword>
<dbReference type="PANTHER" id="PTHR19375">
    <property type="entry name" value="HEAT SHOCK PROTEIN 70KDA"/>
    <property type="match status" value="1"/>
</dbReference>
<keyword evidence="6" id="KW-1185">Reference proteome</keyword>
<evidence type="ECO:0000313" key="5">
    <source>
        <dbReference type="EMBL" id="CAD8194356.1"/>
    </source>
</evidence>
<dbReference type="AlphaFoldDB" id="A0A8S1X6Q0"/>
<gene>
    <name evidence="5" type="ORF">PPENT_87.1.T1060153</name>
</gene>
<organism evidence="5 6">
    <name type="scientific">Paramecium pentaurelia</name>
    <dbReference type="NCBI Taxonomy" id="43138"/>
    <lineage>
        <taxon>Eukaryota</taxon>
        <taxon>Sar</taxon>
        <taxon>Alveolata</taxon>
        <taxon>Ciliophora</taxon>
        <taxon>Intramacronucleata</taxon>
        <taxon>Oligohymenophorea</taxon>
        <taxon>Peniculida</taxon>
        <taxon>Parameciidae</taxon>
        <taxon>Paramecium</taxon>
    </lineage>
</organism>
<dbReference type="FunFam" id="3.30.30.30:FF:000001">
    <property type="entry name" value="heat shock 70 kDa protein-like"/>
    <property type="match status" value="1"/>
</dbReference>
<keyword evidence="3 4" id="KW-0067">ATP-binding</keyword>
<evidence type="ECO:0000256" key="1">
    <source>
        <dbReference type="ARBA" id="ARBA00007381"/>
    </source>
</evidence>
<evidence type="ECO:0008006" key="7">
    <source>
        <dbReference type="Google" id="ProtNLM"/>
    </source>
</evidence>
<accession>A0A8S1X6Q0</accession>
<dbReference type="OrthoDB" id="304819at2759"/>
<evidence type="ECO:0000256" key="4">
    <source>
        <dbReference type="RuleBase" id="RU003322"/>
    </source>
</evidence>